<evidence type="ECO:0000313" key="6">
    <source>
        <dbReference type="Proteomes" id="UP000193749"/>
    </source>
</evidence>
<dbReference type="Gene3D" id="1.10.10.60">
    <property type="entry name" value="Homeodomain-like"/>
    <property type="match status" value="2"/>
</dbReference>
<proteinExistence type="predicted"/>
<evidence type="ECO:0000259" key="4">
    <source>
        <dbReference type="PROSITE" id="PS01124"/>
    </source>
</evidence>
<reference evidence="5 6" key="1">
    <citation type="journal article" date="2017" name="Antonie Van Leeuwenhoek">
        <title>Phylogenomic resolution of the bacterial genus Pantoea and its relationship with Erwinia and Tatumella.</title>
        <authorList>
            <person name="Palmer M."/>
            <person name="Steenkamp E.T."/>
            <person name="Coetzee M.P."/>
            <person name="Chan W.Y."/>
            <person name="van Zyl E."/>
            <person name="De Maayer P."/>
            <person name="Coutinho T.A."/>
            <person name="Blom J."/>
            <person name="Smits T.H."/>
            <person name="Duffy B."/>
            <person name="Venter S.N."/>
        </authorList>
    </citation>
    <scope>NUCLEOTIDE SEQUENCE [LARGE SCALE GENOMIC DNA]</scope>
    <source>
        <strain evidence="5 6">LMG 2657</strain>
    </source>
</reference>
<dbReference type="Proteomes" id="UP000193749">
    <property type="component" value="Unassembled WGS sequence"/>
</dbReference>
<dbReference type="PROSITE" id="PS00041">
    <property type="entry name" value="HTH_ARAC_FAMILY_1"/>
    <property type="match status" value="1"/>
</dbReference>
<dbReference type="PRINTS" id="PR00032">
    <property type="entry name" value="HTHARAC"/>
</dbReference>
<dbReference type="InterPro" id="IPR018060">
    <property type="entry name" value="HTH_AraC"/>
</dbReference>
<name>A0A1X1EN16_PANCY</name>
<gene>
    <name evidence="5" type="ORF">HA50_22615</name>
</gene>
<dbReference type="EMBL" id="MLJI01000002">
    <property type="protein sequence ID" value="ORM90289.1"/>
    <property type="molecule type" value="Genomic_DNA"/>
</dbReference>
<comment type="caution">
    <text evidence="5">The sequence shown here is derived from an EMBL/GenBank/DDBJ whole genome shotgun (WGS) entry which is preliminary data.</text>
</comment>
<evidence type="ECO:0000256" key="1">
    <source>
        <dbReference type="ARBA" id="ARBA00023015"/>
    </source>
</evidence>
<dbReference type="InterPro" id="IPR009057">
    <property type="entry name" value="Homeodomain-like_sf"/>
</dbReference>
<keyword evidence="1" id="KW-0805">Transcription regulation</keyword>
<dbReference type="SMART" id="SM00342">
    <property type="entry name" value="HTH_ARAC"/>
    <property type="match status" value="1"/>
</dbReference>
<dbReference type="Pfam" id="PF12833">
    <property type="entry name" value="HTH_18"/>
    <property type="match status" value="1"/>
</dbReference>
<keyword evidence="6" id="KW-1185">Reference proteome</keyword>
<dbReference type="PANTHER" id="PTHR47504">
    <property type="entry name" value="RIGHT ORIGIN-BINDING PROTEIN"/>
    <property type="match status" value="1"/>
</dbReference>
<protein>
    <recommendedName>
        <fullName evidence="4">HTH araC/xylS-type domain-containing protein</fullName>
    </recommendedName>
</protein>
<dbReference type="InterPro" id="IPR018062">
    <property type="entry name" value="HTH_AraC-typ_CS"/>
</dbReference>
<feature type="domain" description="HTH araC/xylS-type" evidence="4">
    <location>
        <begin position="9"/>
        <end position="107"/>
    </location>
</feature>
<keyword evidence="2" id="KW-0238">DNA-binding</keyword>
<dbReference type="AlphaFoldDB" id="A0A1X1EN16"/>
<dbReference type="PROSITE" id="PS01124">
    <property type="entry name" value="HTH_ARAC_FAMILY_2"/>
    <property type="match status" value="1"/>
</dbReference>
<dbReference type="InterPro" id="IPR020449">
    <property type="entry name" value="Tscrpt_reg_AraC-type_HTH"/>
</dbReference>
<dbReference type="SUPFAM" id="SSF46689">
    <property type="entry name" value="Homeodomain-like"/>
    <property type="match status" value="2"/>
</dbReference>
<evidence type="ECO:0000313" key="5">
    <source>
        <dbReference type="EMBL" id="ORM90289.1"/>
    </source>
</evidence>
<dbReference type="GO" id="GO:0043565">
    <property type="term" value="F:sequence-specific DNA binding"/>
    <property type="evidence" value="ECO:0007669"/>
    <property type="project" value="InterPro"/>
</dbReference>
<dbReference type="STRING" id="55209.HA50_22615"/>
<keyword evidence="3" id="KW-0804">Transcription</keyword>
<evidence type="ECO:0000256" key="3">
    <source>
        <dbReference type="ARBA" id="ARBA00023163"/>
    </source>
</evidence>
<dbReference type="InterPro" id="IPR050959">
    <property type="entry name" value="MarA-like"/>
</dbReference>
<dbReference type="GO" id="GO:0003700">
    <property type="term" value="F:DNA-binding transcription factor activity"/>
    <property type="evidence" value="ECO:0007669"/>
    <property type="project" value="InterPro"/>
</dbReference>
<evidence type="ECO:0000256" key="2">
    <source>
        <dbReference type="ARBA" id="ARBA00023125"/>
    </source>
</evidence>
<sequence length="119" mass="14065">MEYHFTIVETLIDWIDKNLSESLQIDDIAEKSGFSKWYLQRIFLRVTSRNIAEFIRDSRLNKAAVDLANTNDHLIEISMRYGYETQQSFSRAFKSKFDIPPGRYRKKHSSSYFSKVNSL</sequence>
<organism evidence="5 6">
    <name type="scientific">Pantoea cypripedii</name>
    <name type="common">Pectobacterium cypripedii</name>
    <name type="synonym">Erwinia cypripedii</name>
    <dbReference type="NCBI Taxonomy" id="55209"/>
    <lineage>
        <taxon>Bacteria</taxon>
        <taxon>Pseudomonadati</taxon>
        <taxon>Pseudomonadota</taxon>
        <taxon>Gammaproteobacteria</taxon>
        <taxon>Enterobacterales</taxon>
        <taxon>Erwiniaceae</taxon>
        <taxon>Pantoea</taxon>
    </lineage>
</organism>
<dbReference type="PANTHER" id="PTHR47504:SF2">
    <property type="entry name" value="REGULATORY PROTEIN SOXS"/>
    <property type="match status" value="1"/>
</dbReference>
<accession>A0A1X1EN16</accession>